<comment type="function">
    <text evidence="1">Converts cobyric acid to cobinamide by the addition of aminopropanol on the F carboxylic group.</text>
</comment>
<dbReference type="RefSeq" id="WP_088812240.1">
    <property type="nucleotide sequence ID" value="NZ_FYEX01000001.1"/>
</dbReference>
<feature type="transmembrane region" description="Helical" evidence="1">
    <location>
        <begin position="49"/>
        <end position="69"/>
    </location>
</feature>
<dbReference type="GO" id="GO:0046677">
    <property type="term" value="P:response to antibiotic"/>
    <property type="evidence" value="ECO:0007669"/>
    <property type="project" value="TreeGrafter"/>
</dbReference>
<keyword evidence="1" id="KW-0472">Membrane</keyword>
<evidence type="ECO:0000313" key="2">
    <source>
        <dbReference type="EMBL" id="SNC60963.1"/>
    </source>
</evidence>
<evidence type="ECO:0000256" key="1">
    <source>
        <dbReference type="HAMAP-Rule" id="MF_00024"/>
    </source>
</evidence>
<dbReference type="AlphaFoldDB" id="A0A212T4H2"/>
<sequence>MTFFSILFALIAEQYKPVEKDHWIRRLSAAWLDFVVKSIDSGSERSGRLACVAAFLPPVILVLAVHIILLATQPLLAFIWNVFVVYLFLGFRQFSHPFTAIHEALLDRNLDEARRLLADWQGAGVNTDTMSESEVIRLALERAIVGSHRHVFGTIFWFMVPMGPAGVVLYRLVDMAAGRWPSQASASLGQAARDFFQLIDWIPVRLTAMGFAIVGNFEDAMYGWRYHLRKWSNELEAVILASGAGALGVRLGAPLPEPDSDEALRMAEAGEPPIHDLGHEASIRSLRSAVGLVWRAVILWLTLIALMTISVWIG</sequence>
<dbReference type="UniPathway" id="UPA00148"/>
<feature type="transmembrane region" description="Helical" evidence="1">
    <location>
        <begin position="292"/>
        <end position="313"/>
    </location>
</feature>
<dbReference type="OrthoDB" id="8533534at2"/>
<keyword evidence="1" id="KW-0169">Cobalamin biosynthesis</keyword>
<dbReference type="Proteomes" id="UP000197215">
    <property type="component" value="Unassembled WGS sequence"/>
</dbReference>
<dbReference type="EMBL" id="FYEX01000001">
    <property type="protein sequence ID" value="SNC60963.1"/>
    <property type="molecule type" value="Genomic_DNA"/>
</dbReference>
<dbReference type="GO" id="GO:0015420">
    <property type="term" value="F:ABC-type vitamin B12 transporter activity"/>
    <property type="evidence" value="ECO:0007669"/>
    <property type="project" value="UniProtKB-UniRule"/>
</dbReference>
<comment type="subcellular location">
    <subcellularLocation>
        <location evidence="1">Cell membrane</location>
        <topology evidence="1">Multi-pass membrane protein</topology>
    </subcellularLocation>
</comment>
<proteinExistence type="inferred from homology"/>
<evidence type="ECO:0000313" key="3">
    <source>
        <dbReference type="Proteomes" id="UP000197215"/>
    </source>
</evidence>
<keyword evidence="1" id="KW-1133">Transmembrane helix</keyword>
<dbReference type="Pfam" id="PF03186">
    <property type="entry name" value="CobD_Cbib"/>
    <property type="match status" value="1"/>
</dbReference>
<dbReference type="InterPro" id="IPR052966">
    <property type="entry name" value="Beta-lactamase_Reg"/>
</dbReference>
<dbReference type="GO" id="GO:0048472">
    <property type="term" value="F:threonine-phosphate decarboxylase activity"/>
    <property type="evidence" value="ECO:0007669"/>
    <property type="project" value="InterPro"/>
</dbReference>
<accession>A0A212T4H2</accession>
<reference evidence="2 3" key="1">
    <citation type="submission" date="2017-06" db="EMBL/GenBank/DDBJ databases">
        <authorList>
            <person name="Kim H.J."/>
            <person name="Triplett B.A."/>
        </authorList>
    </citation>
    <scope>NUCLEOTIDE SEQUENCE [LARGE SCALE GENOMIC DNA]</scope>
    <source>
        <strain evidence="2 3">MWH-VicM1</strain>
    </source>
</reference>
<dbReference type="PANTHER" id="PTHR38684:SF1">
    <property type="entry name" value="PROTEIN AMPE"/>
    <property type="match status" value="1"/>
</dbReference>
<dbReference type="GO" id="GO:0009236">
    <property type="term" value="P:cobalamin biosynthetic process"/>
    <property type="evidence" value="ECO:0007669"/>
    <property type="project" value="UniProtKB-UniRule"/>
</dbReference>
<protein>
    <recommendedName>
        <fullName evidence="1">Cobalamin biosynthesis protein CobD</fullName>
    </recommendedName>
</protein>
<feature type="transmembrane region" description="Helical" evidence="1">
    <location>
        <begin position="75"/>
        <end position="91"/>
    </location>
</feature>
<dbReference type="InterPro" id="IPR004485">
    <property type="entry name" value="Cobalamin_biosynth_CobD/CbiB"/>
</dbReference>
<comment type="similarity">
    <text evidence="1">Belongs to the CobD/CbiB family.</text>
</comment>
<comment type="caution">
    <text evidence="1">Lacks conserved residue(s) required for the propagation of feature annotation.</text>
</comment>
<comment type="pathway">
    <text evidence="1">Cofactor biosynthesis; adenosylcobalamin biosynthesis.</text>
</comment>
<keyword evidence="3" id="KW-1185">Reference proteome</keyword>
<dbReference type="NCBIfam" id="NF005792">
    <property type="entry name" value="PRK07630.1"/>
    <property type="match status" value="1"/>
</dbReference>
<keyword evidence="1" id="KW-1003">Cell membrane</keyword>
<organism evidence="2 3">
    <name type="scientific">Polynucleobacter victoriensis</name>
    <dbReference type="NCBI Taxonomy" id="2049319"/>
    <lineage>
        <taxon>Bacteria</taxon>
        <taxon>Pseudomonadati</taxon>
        <taxon>Pseudomonadota</taxon>
        <taxon>Betaproteobacteria</taxon>
        <taxon>Burkholderiales</taxon>
        <taxon>Burkholderiaceae</taxon>
        <taxon>Polynucleobacter</taxon>
    </lineage>
</organism>
<gene>
    <name evidence="1" type="primary">cobD</name>
    <name evidence="2" type="ORF">SAMN06295916_0382</name>
</gene>
<dbReference type="HAMAP" id="MF_00024">
    <property type="entry name" value="CobD_CbiB"/>
    <property type="match status" value="1"/>
</dbReference>
<dbReference type="GO" id="GO:0005886">
    <property type="term" value="C:plasma membrane"/>
    <property type="evidence" value="ECO:0007669"/>
    <property type="project" value="UniProtKB-SubCell"/>
</dbReference>
<name>A0A212T4H2_9BURK</name>
<dbReference type="PANTHER" id="PTHR38684">
    <property type="entry name" value="PROTEIN AMPE"/>
    <property type="match status" value="1"/>
</dbReference>
<keyword evidence="1" id="KW-0812">Transmembrane</keyword>